<dbReference type="Proteomes" id="UP000295132">
    <property type="component" value="Unassembled WGS sequence"/>
</dbReference>
<evidence type="ECO:0000256" key="2">
    <source>
        <dbReference type="SAM" id="SignalP"/>
    </source>
</evidence>
<dbReference type="RefSeq" id="WP_133333675.1">
    <property type="nucleotide sequence ID" value="NZ_JAVGVR010000001.1"/>
</dbReference>
<dbReference type="EMBL" id="SMYO01000003">
    <property type="protein sequence ID" value="TDK63339.1"/>
    <property type="molecule type" value="Genomic_DNA"/>
</dbReference>
<accession>A0A4R5VVU4</accession>
<evidence type="ECO:0000256" key="1">
    <source>
        <dbReference type="SAM" id="MobiDB-lite"/>
    </source>
</evidence>
<feature type="signal peptide" evidence="2">
    <location>
        <begin position="1"/>
        <end position="24"/>
    </location>
</feature>
<dbReference type="AlphaFoldDB" id="A0A4R5VVU4"/>
<dbReference type="Gene3D" id="3.10.450.40">
    <property type="match status" value="1"/>
</dbReference>
<evidence type="ECO:0000313" key="4">
    <source>
        <dbReference type="EMBL" id="MDQ6597215.1"/>
    </source>
</evidence>
<dbReference type="Pfam" id="PF03413">
    <property type="entry name" value="PepSY"/>
    <property type="match status" value="1"/>
</dbReference>
<feature type="region of interest" description="Disordered" evidence="1">
    <location>
        <begin position="93"/>
        <end position="129"/>
    </location>
</feature>
<gene>
    <name evidence="5" type="ORF">E2K98_07800</name>
    <name evidence="4" type="ORF">RCG21_12755</name>
</gene>
<protein>
    <submittedName>
        <fullName evidence="4">PepSY domain-containing protein</fullName>
    </submittedName>
    <submittedName>
        <fullName evidence="5">Peptidase M4</fullName>
    </submittedName>
</protein>
<organism evidence="5 6">
    <name type="scientific">Bacillus salipaludis</name>
    <dbReference type="NCBI Taxonomy" id="2547811"/>
    <lineage>
        <taxon>Bacteria</taxon>
        <taxon>Bacillati</taxon>
        <taxon>Bacillota</taxon>
        <taxon>Bacilli</taxon>
        <taxon>Bacillales</taxon>
        <taxon>Bacillaceae</taxon>
        <taxon>Bacillus</taxon>
    </lineage>
</organism>
<evidence type="ECO:0000259" key="3">
    <source>
        <dbReference type="Pfam" id="PF03413"/>
    </source>
</evidence>
<comment type="caution">
    <text evidence="5">The sequence shown here is derived from an EMBL/GenBank/DDBJ whole genome shotgun (WGS) entry which is preliminary data.</text>
</comment>
<proteinExistence type="predicted"/>
<feature type="compositionally biased region" description="Basic and acidic residues" evidence="1">
    <location>
        <begin position="93"/>
        <end position="119"/>
    </location>
</feature>
<dbReference type="EMBL" id="JAVGVR010000001">
    <property type="protein sequence ID" value="MDQ6597215.1"/>
    <property type="molecule type" value="Genomic_DNA"/>
</dbReference>
<name>A0A4R5VVU4_9BACI</name>
<keyword evidence="2" id="KW-0732">Signal</keyword>
<dbReference type="InterPro" id="IPR025711">
    <property type="entry name" value="PepSY"/>
</dbReference>
<reference evidence="4" key="2">
    <citation type="submission" date="2023-08" db="EMBL/GenBank/DDBJ databases">
        <title>Nitrogen cycling bacteria in agricultural field soils.</title>
        <authorList>
            <person name="Jang J."/>
        </authorList>
    </citation>
    <scope>NUCLEOTIDE SEQUENCE</scope>
    <source>
        <strain evidence="4">PS3-36</strain>
    </source>
</reference>
<sequence>MKKIVLLLVLLFPISFGSFQFAHAKVMGELRAENKVISEKEAGDIALTKVKGEIVKVVLEEDDGRSVYEVKIKSAGIFYEVEIDAKTGKVLEVEKEGASNGDDDRHHGDDDHGHDHDDDGPGDDDQGED</sequence>
<evidence type="ECO:0000313" key="6">
    <source>
        <dbReference type="Proteomes" id="UP000295132"/>
    </source>
</evidence>
<feature type="chain" id="PRO_5044608863" evidence="2">
    <location>
        <begin position="25"/>
        <end position="129"/>
    </location>
</feature>
<evidence type="ECO:0000313" key="5">
    <source>
        <dbReference type="EMBL" id="TDK63339.1"/>
    </source>
</evidence>
<feature type="compositionally biased region" description="Acidic residues" evidence="1">
    <location>
        <begin position="120"/>
        <end position="129"/>
    </location>
</feature>
<dbReference type="Proteomes" id="UP001178888">
    <property type="component" value="Unassembled WGS sequence"/>
</dbReference>
<keyword evidence="7" id="KW-1185">Reference proteome</keyword>
<reference evidence="5 6" key="1">
    <citation type="submission" date="2019-03" db="EMBL/GenBank/DDBJ databases">
        <title>Bacillus niacini sp. nov. a Nicotinate-Metabolizing Mesophile Isolated from Soil.</title>
        <authorList>
            <person name="Zhang G."/>
        </authorList>
    </citation>
    <scope>NUCLEOTIDE SEQUENCE [LARGE SCALE GENOMIC DNA]</scope>
    <source>
        <strain evidence="5 6">WN066</strain>
    </source>
</reference>
<evidence type="ECO:0000313" key="7">
    <source>
        <dbReference type="Proteomes" id="UP001178888"/>
    </source>
</evidence>
<feature type="domain" description="PepSY" evidence="3">
    <location>
        <begin position="37"/>
        <end position="94"/>
    </location>
</feature>